<gene>
    <name evidence="2" type="ORF">GSI_08514</name>
</gene>
<feature type="region of interest" description="Disordered" evidence="1">
    <location>
        <begin position="29"/>
        <end position="51"/>
    </location>
</feature>
<dbReference type="STRING" id="1077348.A0A2G8S3X5"/>
<accession>A0A2G8S3X5</accession>
<evidence type="ECO:0000256" key="1">
    <source>
        <dbReference type="SAM" id="MobiDB-lite"/>
    </source>
</evidence>
<organism evidence="2 3">
    <name type="scientific">Ganoderma sinense ZZ0214-1</name>
    <dbReference type="NCBI Taxonomy" id="1077348"/>
    <lineage>
        <taxon>Eukaryota</taxon>
        <taxon>Fungi</taxon>
        <taxon>Dikarya</taxon>
        <taxon>Basidiomycota</taxon>
        <taxon>Agaricomycotina</taxon>
        <taxon>Agaricomycetes</taxon>
        <taxon>Polyporales</taxon>
        <taxon>Polyporaceae</taxon>
        <taxon>Ganoderma</taxon>
    </lineage>
</organism>
<feature type="compositionally biased region" description="Pro residues" evidence="1">
    <location>
        <begin position="358"/>
        <end position="367"/>
    </location>
</feature>
<keyword evidence="3" id="KW-1185">Reference proteome</keyword>
<dbReference type="AlphaFoldDB" id="A0A2G8S3X5"/>
<comment type="caution">
    <text evidence="2">The sequence shown here is derived from an EMBL/GenBank/DDBJ whole genome shotgun (WGS) entry which is preliminary data.</text>
</comment>
<name>A0A2G8S3X5_9APHY</name>
<feature type="region of interest" description="Disordered" evidence="1">
    <location>
        <begin position="80"/>
        <end position="132"/>
    </location>
</feature>
<dbReference type="EMBL" id="AYKW01000023">
    <property type="protein sequence ID" value="PIL28476.1"/>
    <property type="molecule type" value="Genomic_DNA"/>
</dbReference>
<sequence>MRSFIPNAPHKRLQLPEVVCPGAAHGALASHTLPRQSRMPPPTTVSVGEDDEVARAEYINSPLGRRQTATETAHIRLPFCTRARRVPAPSSSAPRRQRAGTSVAPAPGHIHIDNSDVEDGSRPPVRRPRNNLCPDRSNRQCLFIAVDGPWTADVRGGFSMLEILRLDQDALRMQQGADDQPLRTSTYTSSPRLSSMAFSSFSNFSGVGDSHRSSWRTSMASESSVAQSFATGFSNGVCADFDRPLGEYRHSIASMASGSSSGRRTALARRQSMETLNSVLSDLTIDSSILPRGYTPPPHQGASLKRALSAGSRHPPSIMATLGGEDGLWEEQHDGFIDAYFYDPGIGLHPDAFDEPFRMPPPPPQQPIPVSHPSQREPSREVSTPDRFPKPFQHQPPGQFHLPWSPAASPKWPQTAPLGEPASAPALSRPQTSWSIASSPPGSPMSPPMTEGSVTLKAVLQESIVLRVLRGAPLEEVRARLRDKFAAQEGVQFSRGFVVRWVGQGGASASIFYTEPCDPDI</sequence>
<evidence type="ECO:0000313" key="2">
    <source>
        <dbReference type="EMBL" id="PIL28476.1"/>
    </source>
</evidence>
<reference evidence="2 3" key="1">
    <citation type="journal article" date="2015" name="Sci. Rep.">
        <title>Chromosome-level genome map provides insights into diverse defense mechanisms in the medicinal fungus Ganoderma sinense.</title>
        <authorList>
            <person name="Zhu Y."/>
            <person name="Xu J."/>
            <person name="Sun C."/>
            <person name="Zhou S."/>
            <person name="Xu H."/>
            <person name="Nelson D.R."/>
            <person name="Qian J."/>
            <person name="Song J."/>
            <person name="Luo H."/>
            <person name="Xiang L."/>
            <person name="Li Y."/>
            <person name="Xu Z."/>
            <person name="Ji A."/>
            <person name="Wang L."/>
            <person name="Lu S."/>
            <person name="Hayward A."/>
            <person name="Sun W."/>
            <person name="Li X."/>
            <person name="Schwartz D.C."/>
            <person name="Wang Y."/>
            <person name="Chen S."/>
        </authorList>
    </citation>
    <scope>NUCLEOTIDE SEQUENCE [LARGE SCALE GENOMIC DNA]</scope>
    <source>
        <strain evidence="2 3">ZZ0214-1</strain>
    </source>
</reference>
<feature type="compositionally biased region" description="Basic and acidic residues" evidence="1">
    <location>
        <begin position="374"/>
        <end position="389"/>
    </location>
</feature>
<protein>
    <submittedName>
        <fullName evidence="2">Uncharacterized protein</fullName>
    </submittedName>
</protein>
<dbReference type="Proteomes" id="UP000230002">
    <property type="component" value="Unassembled WGS sequence"/>
</dbReference>
<proteinExistence type="predicted"/>
<feature type="region of interest" description="Disordered" evidence="1">
    <location>
        <begin position="351"/>
        <end position="450"/>
    </location>
</feature>
<evidence type="ECO:0000313" key="3">
    <source>
        <dbReference type="Proteomes" id="UP000230002"/>
    </source>
</evidence>